<dbReference type="Pfam" id="PF02938">
    <property type="entry name" value="GAD"/>
    <property type="match status" value="1"/>
</dbReference>
<comment type="function">
    <text evidence="7">Aspartyl-tRNA synthetase with relaxed tRNA specificity since it is able to aspartylate not only its cognate tRNA(Asp) but also tRNA(Asn). Reaction proceeds in two steps: L-aspartate is first activated by ATP to form Asp-AMP and then transferred to the acceptor end of tRNA(Asp/Asn).</text>
</comment>
<proteinExistence type="inferred from homology"/>
<dbReference type="AlphaFoldDB" id="A0A2T4UEE6"/>
<keyword evidence="2 7" id="KW-0436">Ligase</keyword>
<dbReference type="CDD" id="cd04317">
    <property type="entry name" value="EcAspRS_like_N"/>
    <property type="match status" value="1"/>
</dbReference>
<comment type="catalytic activity">
    <reaction evidence="7">
        <text>tRNA(Asx) + L-aspartate + ATP = L-aspartyl-tRNA(Asx) + AMP + diphosphate</text>
        <dbReference type="Rhea" id="RHEA:18349"/>
        <dbReference type="Rhea" id="RHEA-COMP:9710"/>
        <dbReference type="Rhea" id="RHEA-COMP:9711"/>
        <dbReference type="ChEBI" id="CHEBI:29991"/>
        <dbReference type="ChEBI" id="CHEBI:30616"/>
        <dbReference type="ChEBI" id="CHEBI:33019"/>
        <dbReference type="ChEBI" id="CHEBI:78442"/>
        <dbReference type="ChEBI" id="CHEBI:78516"/>
        <dbReference type="ChEBI" id="CHEBI:456215"/>
        <dbReference type="EC" id="6.1.1.23"/>
    </reaction>
</comment>
<dbReference type="InterPro" id="IPR004365">
    <property type="entry name" value="NA-bd_OB_tRNA"/>
</dbReference>
<sequence>MTSAPAANAYRDTWSGTLTKADEGREVRVSGWVHFRRDHGGLIFIDLRDRSGLVQLVFHPDSSGAAFAAAEDLRSEHVVSVAGRVLAREEVNVNPNMATGEIEIAVASMDVLAGAQTPPFPVNESTQVDENTRLTHRMVDLRREHMRDAMVLRHEIVRTMRDTLYGEDFLEIETPVLTRSTPEGARDFLVPSRLQPGSWYALPQSPQLFKQLLMMSGYERYFQVARCFRDEDLRADRQPEFTQLDLEMGFVTEDEVIGVMERVMTRVFEVADMAVPPAPWRRMGYDEAVLKYGIDRPDTRFGMEIHDVGALVAGSSFKVFQGQIDGGGVVRAFNAGRREMSRSELDGLNEVVKRHGAFATAPIYVGGEAGWVGNLAKFFSREQIDAVNAELEATEGDLLLFVADSEKVAAAALGALRLELAERFGLVEPGTHDVLWVVDFPMFEHDPEHDRYDALHHPFTAPSGDLDDPASLRSRAYDLVLDGTEIGGGSIRIHTPEVQAKVFEHLGLDAQEAQARFGFLLDALKYGAPPHGGIAMGIDRIVALCAGRESIRDVIAFPKTASGGDPLTGAPAPVDAPQLRELGVKSLIEAAPPA</sequence>
<dbReference type="Gene3D" id="3.30.1360.30">
    <property type="entry name" value="GAD-like domain"/>
    <property type="match status" value="1"/>
</dbReference>
<dbReference type="Pfam" id="PF01336">
    <property type="entry name" value="tRNA_anti-codon"/>
    <property type="match status" value="1"/>
</dbReference>
<evidence type="ECO:0000256" key="3">
    <source>
        <dbReference type="ARBA" id="ARBA00022741"/>
    </source>
</evidence>
<comment type="caution">
    <text evidence="9">The sequence shown here is derived from an EMBL/GenBank/DDBJ whole genome shotgun (WGS) entry which is preliminary data.</text>
</comment>
<comment type="subcellular location">
    <subcellularLocation>
        <location evidence="7">Cytoplasm</location>
    </subcellularLocation>
</comment>
<comment type="caution">
    <text evidence="7">Lacks conserved residue(s) required for the propagation of feature annotation.</text>
</comment>
<dbReference type="InterPro" id="IPR004115">
    <property type="entry name" value="GAD-like_sf"/>
</dbReference>
<keyword evidence="3 7" id="KW-0547">Nucleotide-binding</keyword>
<feature type="binding site" evidence="7">
    <location>
        <position position="492"/>
    </location>
    <ligand>
        <name>L-aspartate</name>
        <dbReference type="ChEBI" id="CHEBI:29991"/>
    </ligand>
</feature>
<dbReference type="InterPro" id="IPR047089">
    <property type="entry name" value="Asp-tRNA-ligase_1_N"/>
</dbReference>
<dbReference type="OrthoDB" id="9802326at2"/>
<feature type="domain" description="Aminoacyl-transfer RNA synthetases class-II family profile" evidence="8">
    <location>
        <begin position="152"/>
        <end position="558"/>
    </location>
</feature>
<dbReference type="RefSeq" id="WP_107569878.1">
    <property type="nucleotide sequence ID" value="NZ_PYYB01000002.1"/>
</dbReference>
<feature type="binding site" evidence="7">
    <location>
        <begin position="229"/>
        <end position="231"/>
    </location>
    <ligand>
        <name>ATP</name>
        <dbReference type="ChEBI" id="CHEBI:30616"/>
    </ligand>
</feature>
<dbReference type="InterPro" id="IPR006195">
    <property type="entry name" value="aa-tRNA-synth_II"/>
</dbReference>
<keyword evidence="4 7" id="KW-0067">ATP-binding</keyword>
<dbReference type="Gene3D" id="3.30.930.10">
    <property type="entry name" value="Bira Bifunctional Protein, Domain 2"/>
    <property type="match status" value="1"/>
</dbReference>
<keyword evidence="7" id="KW-0963">Cytoplasm</keyword>
<dbReference type="NCBIfam" id="TIGR00459">
    <property type="entry name" value="aspS_bact"/>
    <property type="match status" value="1"/>
</dbReference>
<keyword evidence="10" id="KW-1185">Reference proteome</keyword>
<dbReference type="Pfam" id="PF00152">
    <property type="entry name" value="tRNA-synt_2"/>
    <property type="match status" value="1"/>
</dbReference>
<dbReference type="Proteomes" id="UP000240739">
    <property type="component" value="Unassembled WGS sequence"/>
</dbReference>
<dbReference type="NCBIfam" id="NF001750">
    <property type="entry name" value="PRK00476.1"/>
    <property type="match status" value="1"/>
</dbReference>
<gene>
    <name evidence="7" type="primary">aspS</name>
    <name evidence="9" type="ORF">C7Y72_14295</name>
</gene>
<evidence type="ECO:0000256" key="2">
    <source>
        <dbReference type="ARBA" id="ARBA00022598"/>
    </source>
</evidence>
<protein>
    <recommendedName>
        <fullName evidence="7">Aspartate--tRNA(Asp/Asn) ligase</fullName>
        <ecNumber evidence="7">6.1.1.23</ecNumber>
    </recommendedName>
    <alternativeName>
        <fullName evidence="7">Aspartyl-tRNA synthetase</fullName>
        <shortName evidence="7">AspRS</shortName>
    </alternativeName>
    <alternativeName>
        <fullName evidence="7">Non-discriminating aspartyl-tRNA synthetase</fullName>
        <shortName evidence="7">ND-AspRS</shortName>
    </alternativeName>
</protein>
<dbReference type="Gene3D" id="2.40.50.140">
    <property type="entry name" value="Nucleic acid-binding proteins"/>
    <property type="match status" value="1"/>
</dbReference>
<keyword evidence="5 7" id="KW-0648">Protein biosynthesis</keyword>
<evidence type="ECO:0000256" key="1">
    <source>
        <dbReference type="ARBA" id="ARBA00006303"/>
    </source>
</evidence>
<evidence type="ECO:0000313" key="9">
    <source>
        <dbReference type="EMBL" id="PTL56159.1"/>
    </source>
</evidence>
<dbReference type="SUPFAM" id="SSF55681">
    <property type="entry name" value="Class II aaRS and biotin synthetases"/>
    <property type="match status" value="1"/>
</dbReference>
<evidence type="ECO:0000313" key="10">
    <source>
        <dbReference type="Proteomes" id="UP000240739"/>
    </source>
</evidence>
<dbReference type="SUPFAM" id="SSF50249">
    <property type="entry name" value="Nucleic acid-binding proteins"/>
    <property type="match status" value="1"/>
</dbReference>
<evidence type="ECO:0000256" key="4">
    <source>
        <dbReference type="ARBA" id="ARBA00022840"/>
    </source>
</evidence>
<dbReference type="InterPro" id="IPR045864">
    <property type="entry name" value="aa-tRNA-synth_II/BPL/LPL"/>
</dbReference>
<dbReference type="GO" id="GO:0005524">
    <property type="term" value="F:ATP binding"/>
    <property type="evidence" value="ECO:0007669"/>
    <property type="project" value="UniProtKB-UniRule"/>
</dbReference>
<dbReference type="EMBL" id="PYYB01000002">
    <property type="protein sequence ID" value="PTL56159.1"/>
    <property type="molecule type" value="Genomic_DNA"/>
</dbReference>
<dbReference type="CDD" id="cd00777">
    <property type="entry name" value="AspRS_core"/>
    <property type="match status" value="1"/>
</dbReference>
<dbReference type="HAMAP" id="MF_00044">
    <property type="entry name" value="Asp_tRNA_synth_type1"/>
    <property type="match status" value="1"/>
</dbReference>
<organism evidence="9 10">
    <name type="scientific">Paraconexibacter algicola</name>
    <dbReference type="NCBI Taxonomy" id="2133960"/>
    <lineage>
        <taxon>Bacteria</taxon>
        <taxon>Bacillati</taxon>
        <taxon>Actinomycetota</taxon>
        <taxon>Thermoleophilia</taxon>
        <taxon>Solirubrobacterales</taxon>
        <taxon>Paraconexibacteraceae</taxon>
        <taxon>Paraconexibacter</taxon>
    </lineage>
</organism>
<reference evidence="9 10" key="1">
    <citation type="submission" date="2018-03" db="EMBL/GenBank/DDBJ databases">
        <title>Aquarubrobacter algicola gen. nov., sp. nov., a novel actinobacterium isolated from shallow eutrophic lake during the end of cyanobacterial harmful algal blooms.</title>
        <authorList>
            <person name="Chun S.J."/>
        </authorList>
    </citation>
    <scope>NUCLEOTIDE SEQUENCE [LARGE SCALE GENOMIC DNA]</scope>
    <source>
        <strain evidence="9 10">Seoho-28</strain>
    </source>
</reference>
<dbReference type="PROSITE" id="PS50862">
    <property type="entry name" value="AA_TRNA_LIGASE_II"/>
    <property type="match status" value="1"/>
</dbReference>
<dbReference type="GO" id="GO:0006422">
    <property type="term" value="P:aspartyl-tRNA aminoacylation"/>
    <property type="evidence" value="ECO:0007669"/>
    <property type="project" value="UniProtKB-UniRule"/>
</dbReference>
<dbReference type="InterPro" id="IPR002312">
    <property type="entry name" value="Asp/Asn-tRNA-synth_IIb"/>
</dbReference>
<dbReference type="InterPro" id="IPR012340">
    <property type="entry name" value="NA-bd_OB-fold"/>
</dbReference>
<dbReference type="InterPro" id="IPR047090">
    <property type="entry name" value="AspRS_core"/>
</dbReference>
<feature type="binding site" evidence="7">
    <location>
        <position position="485"/>
    </location>
    <ligand>
        <name>ATP</name>
        <dbReference type="ChEBI" id="CHEBI:30616"/>
    </ligand>
</feature>
<feature type="region of interest" description="Aspartate" evidence="7">
    <location>
        <begin position="207"/>
        <end position="210"/>
    </location>
</feature>
<evidence type="ECO:0000256" key="5">
    <source>
        <dbReference type="ARBA" id="ARBA00022917"/>
    </source>
</evidence>
<comment type="similarity">
    <text evidence="1 7">Belongs to the class-II aminoacyl-tRNA synthetase family. Type 1 subfamily.</text>
</comment>
<evidence type="ECO:0000256" key="7">
    <source>
        <dbReference type="HAMAP-Rule" id="MF_00044"/>
    </source>
</evidence>
<comment type="subunit">
    <text evidence="7">Homodimer.</text>
</comment>
<dbReference type="GO" id="GO:0050560">
    <property type="term" value="F:aspartate-tRNA(Asn) ligase activity"/>
    <property type="evidence" value="ECO:0007669"/>
    <property type="project" value="UniProtKB-EC"/>
</dbReference>
<dbReference type="GO" id="GO:0003676">
    <property type="term" value="F:nucleic acid binding"/>
    <property type="evidence" value="ECO:0007669"/>
    <property type="project" value="InterPro"/>
</dbReference>
<name>A0A2T4UEE6_9ACTN</name>
<evidence type="ECO:0000259" key="8">
    <source>
        <dbReference type="PROSITE" id="PS50862"/>
    </source>
</evidence>
<feature type="binding site" evidence="7">
    <location>
        <position position="183"/>
    </location>
    <ligand>
        <name>L-aspartate</name>
        <dbReference type="ChEBI" id="CHEBI:29991"/>
    </ligand>
</feature>
<dbReference type="GO" id="GO:0005737">
    <property type="term" value="C:cytoplasm"/>
    <property type="evidence" value="ECO:0007669"/>
    <property type="project" value="UniProtKB-SubCell"/>
</dbReference>
<dbReference type="InterPro" id="IPR004524">
    <property type="entry name" value="Asp-tRNA-ligase_1"/>
</dbReference>
<dbReference type="GO" id="GO:0004815">
    <property type="term" value="F:aspartate-tRNA ligase activity"/>
    <property type="evidence" value="ECO:0007669"/>
    <property type="project" value="UniProtKB-UniRule"/>
</dbReference>
<evidence type="ECO:0000256" key="6">
    <source>
        <dbReference type="ARBA" id="ARBA00023146"/>
    </source>
</evidence>
<dbReference type="InterPro" id="IPR029351">
    <property type="entry name" value="GAD_dom"/>
</dbReference>
<dbReference type="EC" id="6.1.1.23" evidence="7"/>
<dbReference type="SUPFAM" id="SSF55261">
    <property type="entry name" value="GAD domain-like"/>
    <property type="match status" value="1"/>
</dbReference>
<feature type="binding site" evidence="7">
    <location>
        <position position="229"/>
    </location>
    <ligand>
        <name>L-aspartate</name>
        <dbReference type="ChEBI" id="CHEBI:29991"/>
    </ligand>
</feature>
<feature type="site" description="Important for tRNA non-discrimination" evidence="7">
    <location>
        <position position="39"/>
    </location>
</feature>
<accession>A0A2T4UEE6</accession>
<feature type="binding site" evidence="7">
    <location>
        <begin position="537"/>
        <end position="540"/>
    </location>
    <ligand>
        <name>ATP</name>
        <dbReference type="ChEBI" id="CHEBI:30616"/>
    </ligand>
</feature>
<keyword evidence="6 7" id="KW-0030">Aminoacyl-tRNA synthetase</keyword>
<feature type="binding site" evidence="7">
    <location>
        <position position="456"/>
    </location>
    <ligand>
        <name>L-aspartate</name>
        <dbReference type="ChEBI" id="CHEBI:29991"/>
    </ligand>
</feature>
<dbReference type="PANTHER" id="PTHR22594">
    <property type="entry name" value="ASPARTYL/LYSYL-TRNA SYNTHETASE"/>
    <property type="match status" value="1"/>
</dbReference>
<dbReference type="InterPro" id="IPR004364">
    <property type="entry name" value="Aa-tRNA-synt_II"/>
</dbReference>
<dbReference type="PRINTS" id="PR01042">
    <property type="entry name" value="TRNASYNTHASP"/>
</dbReference>
<feature type="binding site" evidence="7">
    <location>
        <position position="238"/>
    </location>
    <ligand>
        <name>ATP</name>
        <dbReference type="ChEBI" id="CHEBI:30616"/>
    </ligand>
</feature>
<dbReference type="PANTHER" id="PTHR22594:SF5">
    <property type="entry name" value="ASPARTATE--TRNA LIGASE, MITOCHONDRIAL"/>
    <property type="match status" value="1"/>
</dbReference>